<dbReference type="RefSeq" id="WP_137337891.1">
    <property type="nucleotide sequence ID" value="NZ_CP040079.1"/>
</dbReference>
<keyword evidence="2" id="KW-1185">Reference proteome</keyword>
<proteinExistence type="predicted"/>
<organism evidence="1 2">
    <name type="scientific">Trinickia violacea</name>
    <dbReference type="NCBI Taxonomy" id="2571746"/>
    <lineage>
        <taxon>Bacteria</taxon>
        <taxon>Pseudomonadati</taxon>
        <taxon>Pseudomonadota</taxon>
        <taxon>Betaproteobacteria</taxon>
        <taxon>Burkholderiales</taxon>
        <taxon>Burkholderiaceae</taxon>
        <taxon>Trinickia</taxon>
    </lineage>
</organism>
<dbReference type="AlphaFoldDB" id="A0A4P8J4T2"/>
<accession>A0A4P8J4T2</accession>
<name>A0A4P8J4T2_9BURK</name>
<evidence type="ECO:0000313" key="2">
    <source>
        <dbReference type="Proteomes" id="UP000298656"/>
    </source>
</evidence>
<dbReference type="OrthoDB" id="9907331at2"/>
<dbReference type="EMBL" id="CP040079">
    <property type="protein sequence ID" value="QCP55134.1"/>
    <property type="molecule type" value="Genomic_DNA"/>
</dbReference>
<reference evidence="1 2" key="1">
    <citation type="submission" date="2019-05" db="EMBL/GenBank/DDBJ databases">
        <title>Burkholderia sp. DHOD12, isolated from subtropical forest soil.</title>
        <authorList>
            <person name="Gao Z.-H."/>
            <person name="Qiu L.-H."/>
        </authorList>
    </citation>
    <scope>NUCLEOTIDE SEQUENCE [LARGE SCALE GENOMIC DNA]</scope>
    <source>
        <strain evidence="1 2">DHOD12</strain>
    </source>
</reference>
<sequence length="100" mass="11471">MLEPKRFYRYRGFEIGLQAQRLTKSAHHLQPYDAVGYRCMVRIRKLDSVLRLDSFSLDAGGKPFDNEFEAILHGCAAAERRINVHLAMVAREPHLADVLC</sequence>
<gene>
    <name evidence="1" type="ORF">FAZ95_39085</name>
</gene>
<dbReference type="Proteomes" id="UP000298656">
    <property type="component" value="Chromosome 3"/>
</dbReference>
<dbReference type="KEGG" id="tvl:FAZ95_39085"/>
<protein>
    <submittedName>
        <fullName evidence="1">Uncharacterized protein</fullName>
    </submittedName>
</protein>
<evidence type="ECO:0000313" key="1">
    <source>
        <dbReference type="EMBL" id="QCP55134.1"/>
    </source>
</evidence>